<keyword evidence="5 8" id="KW-0862">Zinc</keyword>
<comment type="similarity">
    <text evidence="2 8">Belongs to the beta-class carbonic anhydrase family.</text>
</comment>
<dbReference type="EC" id="4.2.1.1" evidence="3 8"/>
<sequence length="218" mass="24530">MTLPEKLLKGHRSFMDNRFSHERGRYQQLAKEGQRPETLIIACCDSRAAPETIFDACPGEIFVLRNVANLVPPFSPDDQYHATSAAIEFAVQFLEVKHIVILGHGHCGGIRTVLDETCKPLSSDDFISRWMSLLAPAGKAVASNPWMTAKEQQTALEHISIRYSLENLETFPWLKARKDEGLLKLHGAWFDISSGELWSMEQETGNFTRVESELLAQS</sequence>
<keyword evidence="4" id="KW-0479">Metal-binding</keyword>
<evidence type="ECO:0000256" key="8">
    <source>
        <dbReference type="RuleBase" id="RU003956"/>
    </source>
</evidence>
<accession>A0ABP2SP36</accession>
<evidence type="ECO:0000256" key="6">
    <source>
        <dbReference type="ARBA" id="ARBA00023239"/>
    </source>
</evidence>
<dbReference type="GeneID" id="4684155"/>
<comment type="caution">
    <text evidence="9">The sequence shown here is derived from an EMBL/GenBank/DDBJ whole genome shotgun (WGS) entry which is preliminary data.</text>
</comment>
<dbReference type="InterPro" id="IPR036874">
    <property type="entry name" value="Carbonic_anhydrase_sf"/>
</dbReference>
<comment type="function">
    <text evidence="8">Reversible hydration of carbon dioxide.</text>
</comment>
<dbReference type="PANTHER" id="PTHR11002:SF76">
    <property type="entry name" value="CARBONIC ANHYDRASE"/>
    <property type="match status" value="1"/>
</dbReference>
<name>A0ABP2SP36_BARBA</name>
<protein>
    <recommendedName>
        <fullName evidence="3 8">Carbonic anhydrase</fullName>
        <ecNumber evidence="3 8">4.2.1.1</ecNumber>
    </recommendedName>
    <alternativeName>
        <fullName evidence="8">Carbonate dehydratase</fullName>
    </alternativeName>
</protein>
<dbReference type="InterPro" id="IPR015892">
    <property type="entry name" value="Carbonic_anhydrase_CS"/>
</dbReference>
<keyword evidence="6 8" id="KW-0456">Lyase</keyword>
<dbReference type="SMART" id="SM00947">
    <property type="entry name" value="Pro_CA"/>
    <property type="match status" value="1"/>
</dbReference>
<dbReference type="Proteomes" id="UP000009359">
    <property type="component" value="Unassembled WGS sequence"/>
</dbReference>
<evidence type="ECO:0000256" key="1">
    <source>
        <dbReference type="ARBA" id="ARBA00001947"/>
    </source>
</evidence>
<dbReference type="Gene3D" id="3.40.1050.10">
    <property type="entry name" value="Carbonic anhydrase"/>
    <property type="match status" value="1"/>
</dbReference>
<evidence type="ECO:0000256" key="4">
    <source>
        <dbReference type="ARBA" id="ARBA00022723"/>
    </source>
</evidence>
<dbReference type="InterPro" id="IPR045066">
    <property type="entry name" value="Beta_CA_cladeB"/>
</dbReference>
<dbReference type="InterPro" id="IPR001765">
    <property type="entry name" value="Carbonic_anhydrase"/>
</dbReference>
<evidence type="ECO:0000256" key="2">
    <source>
        <dbReference type="ARBA" id="ARBA00006217"/>
    </source>
</evidence>
<evidence type="ECO:0000256" key="5">
    <source>
        <dbReference type="ARBA" id="ARBA00022833"/>
    </source>
</evidence>
<evidence type="ECO:0000256" key="7">
    <source>
        <dbReference type="ARBA" id="ARBA00048348"/>
    </source>
</evidence>
<evidence type="ECO:0000256" key="3">
    <source>
        <dbReference type="ARBA" id="ARBA00012925"/>
    </source>
</evidence>
<dbReference type="PANTHER" id="PTHR11002">
    <property type="entry name" value="CARBONIC ANHYDRASE"/>
    <property type="match status" value="1"/>
</dbReference>
<proteinExistence type="inferred from homology"/>
<dbReference type="PROSITE" id="PS00705">
    <property type="entry name" value="PROK_CO2_ANHYDRASE_2"/>
    <property type="match status" value="1"/>
</dbReference>
<comment type="cofactor">
    <cofactor evidence="1">
        <name>Zn(2+)</name>
        <dbReference type="ChEBI" id="CHEBI:29105"/>
    </cofactor>
</comment>
<organism evidence="9 10">
    <name type="scientific">Bartonella bacilliformis INS</name>
    <dbReference type="NCBI Taxonomy" id="1206782"/>
    <lineage>
        <taxon>Bacteria</taxon>
        <taxon>Pseudomonadati</taxon>
        <taxon>Pseudomonadota</taxon>
        <taxon>Alphaproteobacteria</taxon>
        <taxon>Hyphomicrobiales</taxon>
        <taxon>Bartonellaceae</taxon>
        <taxon>Bartonella</taxon>
    </lineage>
</organism>
<dbReference type="CDD" id="cd00884">
    <property type="entry name" value="beta_CA_cladeB"/>
    <property type="match status" value="1"/>
</dbReference>
<evidence type="ECO:0000313" key="9">
    <source>
        <dbReference type="EMBL" id="EKS45963.1"/>
    </source>
</evidence>
<reference evidence="9 10" key="1">
    <citation type="journal article" date="2013" name="Genome Announc.">
        <title>Whole Genome Sequencing and Comparative Analysis of Bartonella bacilliformis Strain INS, the Causative Agent of Carrion's Disease.</title>
        <authorList>
            <person name="Tarazona D."/>
            <person name="Padilla C."/>
            <person name="Caceres O."/>
            <person name="Montenegro J.D."/>
            <person name="Bailon H."/>
            <person name="Ventura G."/>
            <person name="Mendoza G."/>
            <person name="Anaya E."/>
            <person name="Guio H."/>
        </authorList>
    </citation>
    <scope>NUCLEOTIDE SEQUENCE [LARGE SCALE GENOMIC DNA]</scope>
    <source>
        <strain evidence="9 10">INS</strain>
    </source>
</reference>
<dbReference type="RefSeq" id="WP_005765797.1">
    <property type="nucleotide sequence ID" value="NZ_AMQK01000003.1"/>
</dbReference>
<dbReference type="SUPFAM" id="SSF53056">
    <property type="entry name" value="beta-carbonic anhydrase, cab"/>
    <property type="match status" value="1"/>
</dbReference>
<keyword evidence="10" id="KW-1185">Reference proteome</keyword>
<dbReference type="Pfam" id="PF00484">
    <property type="entry name" value="Pro_CA"/>
    <property type="match status" value="1"/>
</dbReference>
<dbReference type="EMBL" id="AMQK01000003">
    <property type="protein sequence ID" value="EKS45963.1"/>
    <property type="molecule type" value="Genomic_DNA"/>
</dbReference>
<comment type="catalytic activity">
    <reaction evidence="7 8">
        <text>hydrogencarbonate + H(+) = CO2 + H2O</text>
        <dbReference type="Rhea" id="RHEA:10748"/>
        <dbReference type="ChEBI" id="CHEBI:15377"/>
        <dbReference type="ChEBI" id="CHEBI:15378"/>
        <dbReference type="ChEBI" id="CHEBI:16526"/>
        <dbReference type="ChEBI" id="CHEBI:17544"/>
        <dbReference type="EC" id="4.2.1.1"/>
    </reaction>
</comment>
<gene>
    <name evidence="9" type="ORF">BbINS_00325</name>
</gene>
<evidence type="ECO:0000313" key="10">
    <source>
        <dbReference type="Proteomes" id="UP000009359"/>
    </source>
</evidence>